<feature type="domain" description="FIP-RBD" evidence="8">
    <location>
        <begin position="1366"/>
        <end position="1428"/>
    </location>
</feature>
<dbReference type="GO" id="GO:0030141">
    <property type="term" value="C:secretory granule"/>
    <property type="evidence" value="ECO:0007669"/>
    <property type="project" value="TreeGrafter"/>
</dbReference>
<feature type="compositionally biased region" description="Pro residues" evidence="6">
    <location>
        <begin position="1192"/>
        <end position="1201"/>
    </location>
</feature>
<dbReference type="SMART" id="SM00239">
    <property type="entry name" value="C2"/>
    <property type="match status" value="1"/>
</dbReference>
<feature type="region of interest" description="Disordered" evidence="6">
    <location>
        <begin position="163"/>
        <end position="187"/>
    </location>
</feature>
<dbReference type="EMBL" id="JAGFMF010011626">
    <property type="protein sequence ID" value="KAG8518749.1"/>
    <property type="molecule type" value="Genomic_DNA"/>
</dbReference>
<evidence type="ECO:0000313" key="10">
    <source>
        <dbReference type="Proteomes" id="UP000700334"/>
    </source>
</evidence>
<feature type="compositionally biased region" description="Low complexity" evidence="6">
    <location>
        <begin position="481"/>
        <end position="490"/>
    </location>
</feature>
<feature type="compositionally biased region" description="Polar residues" evidence="6">
    <location>
        <begin position="393"/>
        <end position="414"/>
    </location>
</feature>
<feature type="compositionally biased region" description="Basic and acidic residues" evidence="6">
    <location>
        <begin position="532"/>
        <end position="542"/>
    </location>
</feature>
<dbReference type="GO" id="GO:0015031">
    <property type="term" value="P:protein transport"/>
    <property type="evidence" value="ECO:0007669"/>
    <property type="project" value="UniProtKB-KW"/>
</dbReference>
<evidence type="ECO:0000256" key="6">
    <source>
        <dbReference type="SAM" id="MobiDB-lite"/>
    </source>
</evidence>
<sequence length="1433" mass="150039">MPSVSLGPGVRVRSGSAQPAAAAPAMALVRGAEPAAGPSRWLPTHVQVTVLRARGLRGKSSGAGSTSDAYTVIQVGREKYSTSVVEKTQGCPEWREECSFELPPGALDGLLRAQEAEASPAPWAAGSAAACELVLTTMHRSLIGVDKFLGQATVALDEVFGEGRAQHTQQPGTNAASLPSRKDEDEDQLGCFVPRREGGWTYLGSKLRSPMPTLAVHYSEIRSISEECRATGSPGRENLQTRWVVIVAAAQPSSPSPRRRWYKLHSKAGKKEKERGEIQVSIQFTRNNLSASMFDLSMKDKPRSPFSKIKDKMKGKKKYELESASAILPSSALEDPDLGGLGKMGKAKGFFLRNKLRKSSLTQSSTSLGSDSTLSSASGSLAYQGPGAELLTRSPSRSSWLSTEGGRDSTQSPKLLTHKRTYSDEANQMRAAPPRALLDLQGHLDVASRSSLCVNGSHIYNEEPQGPLRHRSSISGPFPPASSLHSASSRPSEEGPRSADDTWGRGGRSASSSEVAPGQEEPSNRAVGAGRSGEEEGARLLEGKPMQIATPMVVSTEALAEKEGARKEERKPRMGLFHHHHQGLGRSELGRRSSLGEKGGPTLGASPHHSSSGEEKSKSSWFGLREAKEPTQKPSLGINQEAHGFVSLHSLDVSPQVESDPAALPHHLPCSPCAPVPPTPAPTAAPMLSTNLFAAASPAAAAATATAAPEAAPAGFLGLTNPFLTSLQNNPFFEELIADIALNSPSPAPSLPSASRAGPTPLASPGEAPPEWDDTFNAFAASRLCPEARSEILAPAGVGLEVTGLHDPGLRAMAEKAAEPQGDPGGRGRGGSSMWLEPRAPLDLGLDSQRSRTADPGPLGSGGAGLPSASDPLHQRASDSEADREPLAPGGEAGQSPANSATSLFSSPEVISVWERLPGPDDAPEGREEEACCSEGRLSHELKPAEGSWPWDVVTVSPAAETSALVLRGEPDELPAPQVQPESPEPVSPKGSEGLPPLELEPEPQPERASDKGLQPSSPPPKPPRLFTSSDSKEEEEEATGVLSSRGTEAGGENAFPSALVAGPREAEEEGEKQGSGSNSPSGTLLGGPGLQELVEATGPPLSGSCLALPTSCPEGPAPILSPSDSLALQSEQIWGGQERGEGAETSEPQTQGPGGEGLGPLSGSSQQAALWGSEEEDALNPFSSQARQGPPSLPSTPPPGSRESSIHSGPEELPTPPEPAFPPPPLPPWASHRHGGPSPLCSPLPGAWPLTSSSPPPGEPASPPEGAPAPLGEDRAAATPASLLVLLPLETRPAEESQPSASPHPVKPLSAAPVESSPERKPSRSSLSTALSSGLEKLRTVTSGGVQPVAPAPQVGHGVDTKRLKDSGVLDRSAKYYHLTHDELICLLLQRERELSQRDEHVQELESYIDRLLVRIMETSPTLLQIPPEPPK</sequence>
<evidence type="ECO:0000259" key="7">
    <source>
        <dbReference type="PROSITE" id="PS50004"/>
    </source>
</evidence>
<dbReference type="PANTHER" id="PTHR15746:SF14">
    <property type="entry name" value="RAB11 FAMILY-INTERACTING PROTEIN 5"/>
    <property type="match status" value="1"/>
</dbReference>
<dbReference type="InterPro" id="IPR035892">
    <property type="entry name" value="C2_domain_sf"/>
</dbReference>
<evidence type="ECO:0000256" key="2">
    <source>
        <dbReference type="ARBA" id="ARBA00022448"/>
    </source>
</evidence>
<keyword evidence="3" id="KW-0597">Phosphoprotein</keyword>
<dbReference type="OrthoDB" id="8956628at2759"/>
<feature type="compositionally biased region" description="Polar residues" evidence="6">
    <location>
        <begin position="1123"/>
        <end position="1133"/>
    </location>
</feature>
<dbReference type="Proteomes" id="UP000700334">
    <property type="component" value="Unassembled WGS sequence"/>
</dbReference>
<feature type="region of interest" description="Disordered" evidence="6">
    <location>
        <begin position="385"/>
        <end position="417"/>
    </location>
</feature>
<feature type="compositionally biased region" description="Low complexity" evidence="6">
    <location>
        <begin position="1237"/>
        <end position="1246"/>
    </location>
</feature>
<keyword evidence="10" id="KW-1185">Reference proteome</keyword>
<evidence type="ECO:0000256" key="5">
    <source>
        <dbReference type="ARBA" id="ARBA00022927"/>
    </source>
</evidence>
<feature type="region of interest" description="Disordered" evidence="6">
    <location>
        <begin position="463"/>
        <end position="621"/>
    </location>
</feature>
<dbReference type="PROSITE" id="PS51511">
    <property type="entry name" value="FIP_RBD"/>
    <property type="match status" value="1"/>
</dbReference>
<dbReference type="GO" id="GO:0005769">
    <property type="term" value="C:early endosome"/>
    <property type="evidence" value="ECO:0007669"/>
    <property type="project" value="TreeGrafter"/>
</dbReference>
<dbReference type="GO" id="GO:0045055">
    <property type="term" value="P:regulated exocytosis"/>
    <property type="evidence" value="ECO:0007669"/>
    <property type="project" value="TreeGrafter"/>
</dbReference>
<evidence type="ECO:0000256" key="1">
    <source>
        <dbReference type="ARBA" id="ARBA00004172"/>
    </source>
</evidence>
<dbReference type="GO" id="GO:0031267">
    <property type="term" value="F:small GTPase binding"/>
    <property type="evidence" value="ECO:0007669"/>
    <property type="project" value="InterPro"/>
</dbReference>
<feature type="compositionally biased region" description="Low complexity" evidence="6">
    <location>
        <begin position="1075"/>
        <end position="1084"/>
    </location>
</feature>
<dbReference type="SUPFAM" id="SSF49562">
    <property type="entry name" value="C2 domain (Calcium/lipid-binding domain, CaLB)"/>
    <property type="match status" value="1"/>
</dbReference>
<organism evidence="9 10">
    <name type="scientific">Galemys pyrenaicus</name>
    <name type="common">Iberian desman</name>
    <name type="synonym">Pyrenean desman</name>
    <dbReference type="NCBI Taxonomy" id="202257"/>
    <lineage>
        <taxon>Eukaryota</taxon>
        <taxon>Metazoa</taxon>
        <taxon>Chordata</taxon>
        <taxon>Craniata</taxon>
        <taxon>Vertebrata</taxon>
        <taxon>Euteleostomi</taxon>
        <taxon>Mammalia</taxon>
        <taxon>Eutheria</taxon>
        <taxon>Laurasiatheria</taxon>
        <taxon>Eulipotyphla</taxon>
        <taxon>Talpidae</taxon>
        <taxon>Galemys</taxon>
    </lineage>
</organism>
<dbReference type="Pfam" id="PF09457">
    <property type="entry name" value="RBD-FIP"/>
    <property type="match status" value="1"/>
</dbReference>
<dbReference type="InterPro" id="IPR037245">
    <property type="entry name" value="FIP-RBD_C_sf"/>
</dbReference>
<dbReference type="Gene3D" id="2.60.40.150">
    <property type="entry name" value="C2 domain"/>
    <property type="match status" value="1"/>
</dbReference>
<feature type="compositionally biased region" description="Pro residues" evidence="6">
    <location>
        <begin position="1255"/>
        <end position="1268"/>
    </location>
</feature>
<keyword evidence="4" id="KW-0967">Endosome</keyword>
<dbReference type="Gene3D" id="1.20.5.2440">
    <property type="match status" value="1"/>
</dbReference>
<proteinExistence type="predicted"/>
<feature type="domain" description="C2" evidence="7">
    <location>
        <begin position="30"/>
        <end position="169"/>
    </location>
</feature>
<comment type="caution">
    <text evidence="9">The sequence shown here is derived from an EMBL/GenBank/DDBJ whole genome shotgun (WGS) entry which is preliminary data.</text>
</comment>
<accession>A0A8J6B169</accession>
<feature type="compositionally biased region" description="Basic and acidic residues" evidence="6">
    <location>
        <begin position="873"/>
        <end position="886"/>
    </location>
</feature>
<dbReference type="InterPro" id="IPR037789">
    <property type="entry name" value="FIP_classI"/>
</dbReference>
<dbReference type="Pfam" id="PF00168">
    <property type="entry name" value="C2"/>
    <property type="match status" value="1"/>
</dbReference>
<dbReference type="GO" id="GO:0005739">
    <property type="term" value="C:mitochondrion"/>
    <property type="evidence" value="ECO:0007669"/>
    <property type="project" value="TreeGrafter"/>
</dbReference>
<feature type="compositionally biased region" description="Polar residues" evidence="6">
    <location>
        <begin position="896"/>
        <end position="906"/>
    </location>
</feature>
<name>A0A8J6B169_GALPY</name>
<dbReference type="SUPFAM" id="SSF144270">
    <property type="entry name" value="Eferin C-derminal domain-like"/>
    <property type="match status" value="1"/>
</dbReference>
<dbReference type="FunFam" id="1.20.5.2440:FF:000004">
    <property type="entry name" value="rab11 family-interacting protein 5 isoform X2"/>
    <property type="match status" value="1"/>
</dbReference>
<keyword evidence="5" id="KW-0653">Protein transport</keyword>
<feature type="region of interest" description="Disordered" evidence="6">
    <location>
        <begin position="747"/>
        <end position="774"/>
    </location>
</feature>
<evidence type="ECO:0000259" key="8">
    <source>
        <dbReference type="PROSITE" id="PS51511"/>
    </source>
</evidence>
<dbReference type="GO" id="GO:0045335">
    <property type="term" value="C:phagocytic vesicle"/>
    <property type="evidence" value="ECO:0007669"/>
    <property type="project" value="TreeGrafter"/>
</dbReference>
<dbReference type="InterPro" id="IPR019018">
    <property type="entry name" value="Rab-bd_FIP-RBD"/>
</dbReference>
<dbReference type="PANTHER" id="PTHR15746">
    <property type="entry name" value="RAB11-RELATED"/>
    <property type="match status" value="1"/>
</dbReference>
<evidence type="ECO:0000313" key="9">
    <source>
        <dbReference type="EMBL" id="KAG8518749.1"/>
    </source>
</evidence>
<feature type="compositionally biased region" description="Basic and acidic residues" evidence="6">
    <location>
        <begin position="491"/>
        <end position="503"/>
    </location>
</feature>
<evidence type="ECO:0000256" key="4">
    <source>
        <dbReference type="ARBA" id="ARBA00022753"/>
    </source>
</evidence>
<dbReference type="InterPro" id="IPR000008">
    <property type="entry name" value="C2_dom"/>
</dbReference>
<reference evidence="9" key="1">
    <citation type="journal article" date="2021" name="Evol. Appl.">
        <title>The genome of the Pyrenean desman and the effects of bottlenecks and inbreeding on the genomic landscape of an endangered species.</title>
        <authorList>
            <person name="Escoda L."/>
            <person name="Castresana J."/>
        </authorList>
    </citation>
    <scope>NUCLEOTIDE SEQUENCE</scope>
    <source>
        <strain evidence="9">IBE-C5619</strain>
    </source>
</reference>
<feature type="region of interest" description="Disordered" evidence="6">
    <location>
        <begin position="815"/>
        <end position="1331"/>
    </location>
</feature>
<keyword evidence="2" id="KW-0813">Transport</keyword>
<feature type="compositionally biased region" description="Pro residues" evidence="6">
    <location>
        <begin position="1214"/>
        <end position="1229"/>
    </location>
</feature>
<feature type="compositionally biased region" description="Polar residues" evidence="6">
    <location>
        <begin position="166"/>
        <end position="177"/>
    </location>
</feature>
<protein>
    <submittedName>
        <fullName evidence="9">Rab11 family-interacting protein 5</fullName>
    </submittedName>
</protein>
<evidence type="ECO:0000256" key="3">
    <source>
        <dbReference type="ARBA" id="ARBA00022553"/>
    </source>
</evidence>
<dbReference type="GO" id="GO:0055037">
    <property type="term" value="C:recycling endosome"/>
    <property type="evidence" value="ECO:0007669"/>
    <property type="project" value="UniProtKB-SubCell"/>
</dbReference>
<dbReference type="PROSITE" id="PS50004">
    <property type="entry name" value="C2"/>
    <property type="match status" value="1"/>
</dbReference>
<feature type="compositionally biased region" description="Basic and acidic residues" evidence="6">
    <location>
        <begin position="559"/>
        <end position="572"/>
    </location>
</feature>
<gene>
    <name evidence="9" type="ORF">J0S82_000987</name>
</gene>
<comment type="subcellular location">
    <subcellularLocation>
        <location evidence="1">Recycling endosome</location>
    </subcellularLocation>
</comment>